<evidence type="ECO:0000313" key="2">
    <source>
        <dbReference type="EMBL" id="PWI69426.1"/>
    </source>
</evidence>
<evidence type="ECO:0008006" key="4">
    <source>
        <dbReference type="Google" id="ProtNLM"/>
    </source>
</evidence>
<evidence type="ECO:0000256" key="1">
    <source>
        <dbReference type="SAM" id="MobiDB-lite"/>
    </source>
</evidence>
<dbReference type="PANTHER" id="PTHR28037:SF1">
    <property type="entry name" value="ALCOHOL O-ACETYLTRANSFERASE 1-RELATED"/>
    <property type="match status" value="1"/>
</dbReference>
<evidence type="ECO:0000313" key="3">
    <source>
        <dbReference type="Proteomes" id="UP000245956"/>
    </source>
</evidence>
<dbReference type="PANTHER" id="PTHR28037">
    <property type="entry name" value="ALCOHOL O-ACETYLTRANSFERASE 1-RELATED"/>
    <property type="match status" value="1"/>
</dbReference>
<dbReference type="EMBL" id="LCWV01000012">
    <property type="protein sequence ID" value="PWI69426.1"/>
    <property type="molecule type" value="Genomic_DNA"/>
</dbReference>
<accession>A0A2U3E4M1</accession>
<dbReference type="InterPro" id="IPR010828">
    <property type="entry name" value="Atf2/Sli1-like"/>
</dbReference>
<gene>
    <name evidence="2" type="ORF">PCL_01073</name>
</gene>
<sequence length="682" mass="74509">MLPVCDSTTSLKLAGRNGKLRPRSSLKLALQRPTLLQTLLTINVRQVIVLPSERPVAKLRSIYLASAGSDDEQREGNRHIAPLKSHRRSLVLCPPAVASGEQTAQETRRLGILAVVDPRQPSCCGWRDWGQFRVPKLSKYPSPASIPNCDASPARRGDTAMAVPNGTRPERQSGMSKGAKPRLIRKLGCLELYQASLHVLGMYCGTSVACTYRIPDKIASTGEEALEAALNTAIAQTVLQYPVLQVGIYKEDSRRPSYMQLDTVDLNQHVQWKTLESEDDLDAAALETLITQIDTKFHDIEARPPWCITVLRRRGSQAVEVNFVWHHALADGMSGKMFHETLLRHLTGADDGSVTPGESRILDVSGSAKRFPPPMEKMVKYPVSFGYVLSELWKEVRPPKAGSAADQVLAHWAPLQLQPPETDIRRVRLSNERLRIVLAACRQHNTTLTGLLHGIIAVALSSLLSKKQAPGFLAKTAMNMRVLTPASGSLVPKETMADIVSVVGHTFDPDATAAIRSKIETAASESSEQSRRGTLAEAIWASAVTARQDIKKVLDQGTKDNIIGVMGFVPDWRDHGRSVAKKPRDSAWVITNLGVIDGGLSGEDGGACIRRDDNWHIEGGTFSINAQTTGAAISVCVIAVKHCELVLDVCWQRDVIDSRIAEGVAQATEDWLTYLGTDGPRT</sequence>
<comment type="caution">
    <text evidence="2">The sequence shown here is derived from an EMBL/GenBank/DDBJ whole genome shotgun (WGS) entry which is preliminary data.</text>
</comment>
<organism evidence="2 3">
    <name type="scientific">Purpureocillium lilacinum</name>
    <name type="common">Paecilomyces lilacinus</name>
    <dbReference type="NCBI Taxonomy" id="33203"/>
    <lineage>
        <taxon>Eukaryota</taxon>
        <taxon>Fungi</taxon>
        <taxon>Dikarya</taxon>
        <taxon>Ascomycota</taxon>
        <taxon>Pezizomycotina</taxon>
        <taxon>Sordariomycetes</taxon>
        <taxon>Hypocreomycetidae</taxon>
        <taxon>Hypocreales</taxon>
        <taxon>Ophiocordycipitaceae</taxon>
        <taxon>Purpureocillium</taxon>
    </lineage>
</organism>
<protein>
    <recommendedName>
        <fullName evidence="4">Alcohol acetyltransferase</fullName>
    </recommendedName>
</protein>
<dbReference type="SUPFAM" id="SSF52777">
    <property type="entry name" value="CoA-dependent acyltransferases"/>
    <property type="match status" value="1"/>
</dbReference>
<dbReference type="InterPro" id="IPR023213">
    <property type="entry name" value="CAT-like_dom_sf"/>
</dbReference>
<name>A0A2U3E4M1_PURLI</name>
<dbReference type="Gene3D" id="3.30.559.30">
    <property type="entry name" value="Nonribosomal peptide synthetase, condensation domain"/>
    <property type="match status" value="1"/>
</dbReference>
<reference evidence="2 3" key="1">
    <citation type="journal article" date="2016" name="Front. Microbiol.">
        <title>Genome and transcriptome sequences reveal the specific parasitism of the nematophagous Purpureocillium lilacinum 36-1.</title>
        <authorList>
            <person name="Xie J."/>
            <person name="Li S."/>
            <person name="Mo C."/>
            <person name="Xiao X."/>
            <person name="Peng D."/>
            <person name="Wang G."/>
            <person name="Xiao Y."/>
        </authorList>
    </citation>
    <scope>NUCLEOTIDE SEQUENCE [LARGE SCALE GENOMIC DNA]</scope>
    <source>
        <strain evidence="2 3">36-1</strain>
    </source>
</reference>
<dbReference type="GO" id="GO:0008080">
    <property type="term" value="F:N-acetyltransferase activity"/>
    <property type="evidence" value="ECO:0007669"/>
    <property type="project" value="TreeGrafter"/>
</dbReference>
<proteinExistence type="predicted"/>
<dbReference type="Pfam" id="PF07247">
    <property type="entry name" value="AATase"/>
    <property type="match status" value="1"/>
</dbReference>
<feature type="region of interest" description="Disordered" evidence="1">
    <location>
        <begin position="145"/>
        <end position="179"/>
    </location>
</feature>
<dbReference type="AlphaFoldDB" id="A0A2U3E4M1"/>
<dbReference type="Proteomes" id="UP000245956">
    <property type="component" value="Unassembled WGS sequence"/>
</dbReference>
<dbReference type="InterPro" id="IPR052058">
    <property type="entry name" value="Alcohol_O-acetyltransferase"/>
</dbReference>
<dbReference type="Gene3D" id="3.30.559.10">
    <property type="entry name" value="Chloramphenicol acetyltransferase-like domain"/>
    <property type="match status" value="1"/>
</dbReference>